<dbReference type="PANTHER" id="PTHR31987">
    <property type="entry name" value="GLUTAMINASE A-RELATED"/>
    <property type="match status" value="1"/>
</dbReference>
<dbReference type="AlphaFoldDB" id="A0A0D6EKX1"/>
<reference evidence="4" key="1">
    <citation type="submission" date="2015-02" db="EMBL/GenBank/DDBJ databases">
        <authorList>
            <person name="Gon?alves P."/>
        </authorList>
    </citation>
    <scope>NUCLEOTIDE SEQUENCE [LARGE SCALE GENOMIC DNA]</scope>
</reference>
<name>A0A0D6EKX1_SPOSA</name>
<dbReference type="InterPro" id="IPR033433">
    <property type="entry name" value="GtaA_N"/>
</dbReference>
<dbReference type="Proteomes" id="UP000243876">
    <property type="component" value="Unassembled WGS sequence"/>
</dbReference>
<gene>
    <name evidence="3" type="primary">SPOSA6832_02206</name>
</gene>
<dbReference type="OrthoDB" id="3918848at2759"/>
<proteinExistence type="predicted"/>
<keyword evidence="4" id="KW-1185">Reference proteome</keyword>
<feature type="domain" description="Glutaminase A central" evidence="1">
    <location>
        <begin position="393"/>
        <end position="578"/>
    </location>
</feature>
<sequence>MSSFSPLLPPAITLAVKPVHLNAWLSTGGDRGSKGYLAGSWAWHWPIHYPGSDKDCRLSWAGIISVNGTAYEFLGAPVLDPSASDVGNTHVARQITFEYTATRSIFFRAGGVSFNATFLSPVTPDDEVCLSLPFSHLSVDIDPDVLKKLDVTVYMDISGEWASGDSSANIVNSRMKELQTVLIGSLLRFETTKYTTALASTSSRGRIRSFSASWESKRNGDQLSMRLRWCVFERFSLPRLHRCVEPQRNGTVASSGSSKLLCTCFVTKGRLSGTQDSRFRAINDDAPVFGFSIPLSVGSPRAVFTIGHVRDPYVNYVTPHGQLVLRGLWTTRFPHFDDAVSTFQRSFPRTLAEARQFDTQVRRDAQRVSGNQTRSLFCLSILISFLVLGIVAELAKQTRRWTDWVHYRAVAELALTGLNSPHPHVKLAYQDKDPWGLLCAVTPPSRPEHNLFGDRILALDLFPRQLYEQQSMWYRSKQEKYGVRLDSRHKWTNDVNLMVLSAWVPTDWQVFAAASATDKQARDMFINSLFKYLKEGKVGATLPDLYETPTANWPGQGGLDWPIHVIAQPVVGAHFALLALEKANGANGVLDNPFRGKDEGNGLRGTKLCWKRDV</sequence>
<evidence type="ECO:0000313" key="3">
    <source>
        <dbReference type="EMBL" id="CEQ40566.1"/>
    </source>
</evidence>
<evidence type="ECO:0000259" key="2">
    <source>
        <dbReference type="Pfam" id="PF17168"/>
    </source>
</evidence>
<dbReference type="InterPro" id="IPR052743">
    <property type="entry name" value="Glutaminase_GtaA"/>
</dbReference>
<dbReference type="Pfam" id="PF16335">
    <property type="entry name" value="GtaA_6_Hairpin"/>
    <property type="match status" value="1"/>
</dbReference>
<accession>A0A0D6EKX1</accession>
<dbReference type="InterPro" id="IPR032514">
    <property type="entry name" value="GtaA_central"/>
</dbReference>
<feature type="non-terminal residue" evidence="3">
    <location>
        <position position="1"/>
    </location>
</feature>
<organism evidence="3 4">
    <name type="scientific">Sporidiobolus salmonicolor</name>
    <name type="common">Yeast-like fungus</name>
    <name type="synonym">Sporobolomyces salmonicolor</name>
    <dbReference type="NCBI Taxonomy" id="5005"/>
    <lineage>
        <taxon>Eukaryota</taxon>
        <taxon>Fungi</taxon>
        <taxon>Dikarya</taxon>
        <taxon>Basidiomycota</taxon>
        <taxon>Pucciniomycotina</taxon>
        <taxon>Microbotryomycetes</taxon>
        <taxon>Sporidiobolales</taxon>
        <taxon>Sporidiobolaceae</taxon>
        <taxon>Sporobolomyces</taxon>
    </lineage>
</organism>
<dbReference type="PANTHER" id="PTHR31987:SF1">
    <property type="entry name" value="GLUTAMINASE A"/>
    <property type="match status" value="1"/>
</dbReference>
<evidence type="ECO:0000259" key="1">
    <source>
        <dbReference type="Pfam" id="PF16335"/>
    </source>
</evidence>
<protein>
    <submittedName>
        <fullName evidence="3">SPOSA6832_02206-mRNA-1:cds</fullName>
    </submittedName>
</protein>
<dbReference type="EMBL" id="CENE01000007">
    <property type="protein sequence ID" value="CEQ40566.1"/>
    <property type="molecule type" value="Genomic_DNA"/>
</dbReference>
<dbReference type="Pfam" id="PF17168">
    <property type="entry name" value="DUF5127"/>
    <property type="match status" value="1"/>
</dbReference>
<evidence type="ECO:0000313" key="4">
    <source>
        <dbReference type="Proteomes" id="UP000243876"/>
    </source>
</evidence>
<feature type="domain" description="Glutaminase A N-terminal" evidence="2">
    <location>
        <begin position="102"/>
        <end position="364"/>
    </location>
</feature>